<name>A0A067QT15_ZOONE</name>
<reference evidence="7 8" key="1">
    <citation type="journal article" date="2014" name="Nat. Commun.">
        <title>Molecular traces of alternative social organization in a termite genome.</title>
        <authorList>
            <person name="Terrapon N."/>
            <person name="Li C."/>
            <person name="Robertson H.M."/>
            <person name="Ji L."/>
            <person name="Meng X."/>
            <person name="Booth W."/>
            <person name="Chen Z."/>
            <person name="Childers C.P."/>
            <person name="Glastad K.M."/>
            <person name="Gokhale K."/>
            <person name="Gowin J."/>
            <person name="Gronenberg W."/>
            <person name="Hermansen R.A."/>
            <person name="Hu H."/>
            <person name="Hunt B.G."/>
            <person name="Huylmans A.K."/>
            <person name="Khalil S.M."/>
            <person name="Mitchell R.D."/>
            <person name="Munoz-Torres M.C."/>
            <person name="Mustard J.A."/>
            <person name="Pan H."/>
            <person name="Reese J.T."/>
            <person name="Scharf M.E."/>
            <person name="Sun F."/>
            <person name="Vogel H."/>
            <person name="Xiao J."/>
            <person name="Yang W."/>
            <person name="Yang Z."/>
            <person name="Yang Z."/>
            <person name="Zhou J."/>
            <person name="Zhu J."/>
            <person name="Brent C.S."/>
            <person name="Elsik C.G."/>
            <person name="Goodisman M.A."/>
            <person name="Liberles D.A."/>
            <person name="Roe R.M."/>
            <person name="Vargo E.L."/>
            <person name="Vilcinskas A."/>
            <person name="Wang J."/>
            <person name="Bornberg-Bauer E."/>
            <person name="Korb J."/>
            <person name="Zhang G."/>
            <person name="Liebig J."/>
        </authorList>
    </citation>
    <scope>NUCLEOTIDE SEQUENCE [LARGE SCALE GENOMIC DNA]</scope>
    <source>
        <tissue evidence="7">Whole organism</tissue>
    </source>
</reference>
<keyword evidence="8" id="KW-1185">Reference proteome</keyword>
<dbReference type="PANTHER" id="PTHR46953:SF1">
    <property type="entry name" value="G-PROTEIN COUPLED RECEPTOR MTH-LIKE 1-RELATED"/>
    <property type="match status" value="1"/>
</dbReference>
<keyword evidence="3 5" id="KW-1133">Transmembrane helix</keyword>
<accession>A0A067QT15</accession>
<dbReference type="InParanoid" id="A0A067QT15"/>
<dbReference type="GO" id="GO:0007166">
    <property type="term" value="P:cell surface receptor signaling pathway"/>
    <property type="evidence" value="ECO:0007669"/>
    <property type="project" value="InterPro"/>
</dbReference>
<keyword evidence="4 5" id="KW-0472">Membrane</keyword>
<evidence type="ECO:0000256" key="5">
    <source>
        <dbReference type="SAM" id="Phobius"/>
    </source>
</evidence>
<dbReference type="GO" id="GO:0004930">
    <property type="term" value="F:G protein-coupled receptor activity"/>
    <property type="evidence" value="ECO:0007669"/>
    <property type="project" value="InterPro"/>
</dbReference>
<protein>
    <submittedName>
        <fullName evidence="7">Putative G-protein coupled receptor Mth-like 1</fullName>
    </submittedName>
</protein>
<feature type="transmembrane region" description="Helical" evidence="5">
    <location>
        <begin position="29"/>
        <end position="55"/>
    </location>
</feature>
<evidence type="ECO:0000256" key="1">
    <source>
        <dbReference type="ARBA" id="ARBA00004141"/>
    </source>
</evidence>
<dbReference type="InterPro" id="IPR052808">
    <property type="entry name" value="GPCR_Mth-like"/>
</dbReference>
<keyword evidence="2 5" id="KW-0812">Transmembrane</keyword>
<dbReference type="Proteomes" id="UP000027135">
    <property type="component" value="Unassembled WGS sequence"/>
</dbReference>
<dbReference type="InterPro" id="IPR000832">
    <property type="entry name" value="GPCR_2_secretin-like"/>
</dbReference>
<evidence type="ECO:0000256" key="3">
    <source>
        <dbReference type="ARBA" id="ARBA00022989"/>
    </source>
</evidence>
<dbReference type="AlphaFoldDB" id="A0A067QT15"/>
<organism evidence="7 8">
    <name type="scientific">Zootermopsis nevadensis</name>
    <name type="common">Dampwood termite</name>
    <dbReference type="NCBI Taxonomy" id="136037"/>
    <lineage>
        <taxon>Eukaryota</taxon>
        <taxon>Metazoa</taxon>
        <taxon>Ecdysozoa</taxon>
        <taxon>Arthropoda</taxon>
        <taxon>Hexapoda</taxon>
        <taxon>Insecta</taxon>
        <taxon>Pterygota</taxon>
        <taxon>Neoptera</taxon>
        <taxon>Polyneoptera</taxon>
        <taxon>Dictyoptera</taxon>
        <taxon>Blattodea</taxon>
        <taxon>Blattoidea</taxon>
        <taxon>Termitoidae</taxon>
        <taxon>Termopsidae</taxon>
        <taxon>Zootermopsis</taxon>
    </lineage>
</organism>
<dbReference type="EMBL" id="KK853054">
    <property type="protein sequence ID" value="KDR12008.1"/>
    <property type="molecule type" value="Genomic_DNA"/>
</dbReference>
<dbReference type="Gene3D" id="1.20.1070.10">
    <property type="entry name" value="Rhodopsin 7-helix transmembrane proteins"/>
    <property type="match status" value="1"/>
</dbReference>
<gene>
    <name evidence="7" type="ORF">L798_14082</name>
</gene>
<evidence type="ECO:0000313" key="7">
    <source>
        <dbReference type="EMBL" id="KDR12008.1"/>
    </source>
</evidence>
<dbReference type="InterPro" id="IPR017981">
    <property type="entry name" value="GPCR_2-like_7TM"/>
</dbReference>
<evidence type="ECO:0000259" key="6">
    <source>
        <dbReference type="PROSITE" id="PS50261"/>
    </source>
</evidence>
<feature type="transmembrane region" description="Helical" evidence="5">
    <location>
        <begin position="75"/>
        <end position="96"/>
    </location>
</feature>
<comment type="subcellular location">
    <subcellularLocation>
        <location evidence="1">Membrane</location>
        <topology evidence="1">Multi-pass membrane protein</topology>
    </subcellularLocation>
</comment>
<evidence type="ECO:0000256" key="2">
    <source>
        <dbReference type="ARBA" id="ARBA00022692"/>
    </source>
</evidence>
<dbReference type="PANTHER" id="PTHR46953">
    <property type="entry name" value="G-PROTEIN COUPLED RECEPTOR MTH-LIKE 1-RELATED"/>
    <property type="match status" value="1"/>
</dbReference>
<keyword evidence="7" id="KW-0675">Receptor</keyword>
<feature type="domain" description="G-protein coupled receptors family 2 profile 2" evidence="6">
    <location>
        <begin position="1"/>
        <end position="126"/>
    </location>
</feature>
<dbReference type="GO" id="GO:0016020">
    <property type="term" value="C:membrane"/>
    <property type="evidence" value="ECO:0007669"/>
    <property type="project" value="UniProtKB-SubCell"/>
</dbReference>
<sequence>MAHTASFLVAHLFLGIGQLVPDLHYVFCSIIAFIIQFTFLAAFLWLNVMCIDIAWAFSGLHPPQGSALERDHKKFILYSAYAWGTSGMLSVITATVEFVPGLADGSPLKPNFGLRACWFESKLIFC</sequence>
<proteinExistence type="predicted"/>
<evidence type="ECO:0000313" key="8">
    <source>
        <dbReference type="Proteomes" id="UP000027135"/>
    </source>
</evidence>
<evidence type="ECO:0000256" key="4">
    <source>
        <dbReference type="ARBA" id="ARBA00023136"/>
    </source>
</evidence>
<dbReference type="Pfam" id="PF00002">
    <property type="entry name" value="7tm_2"/>
    <property type="match status" value="1"/>
</dbReference>
<dbReference type="PROSITE" id="PS50261">
    <property type="entry name" value="G_PROTEIN_RECEP_F2_4"/>
    <property type="match status" value="1"/>
</dbReference>